<keyword evidence="2" id="KW-1185">Reference proteome</keyword>
<organism evidence="1 2">
    <name type="scientific">Flaviflexus ciconiae</name>
    <dbReference type="NCBI Taxonomy" id="2496867"/>
    <lineage>
        <taxon>Bacteria</taxon>
        <taxon>Bacillati</taxon>
        <taxon>Actinomycetota</taxon>
        <taxon>Actinomycetes</taxon>
        <taxon>Actinomycetales</taxon>
        <taxon>Actinomycetaceae</taxon>
        <taxon>Flaviflexus</taxon>
    </lineage>
</organism>
<sequence>MLIALPPSEGKTAPTTGPALDLDLLSIQPFTDLRHELVRELETVSAGDNALDVLGVGATVRGEVEDQQHLSSLPCAPAHEVYTGVLYQAAEFSSLSEEEMARAGDSVLIFSGLFGATSPTDLIPRYRLKMGVKLPAGTPKARWRKLWHHLDERADGQLVIDARSSDYAGWSIPDSATHVKIGAVRETDGIRKVITHNAKYYRGLFTRLALTAQAVPTTADDLAHLGSEQPEIDAIELSGTGRNLTLTVVDREQAA</sequence>
<reference evidence="1 2" key="1">
    <citation type="submission" date="2018-12" db="EMBL/GenBank/DDBJ databases">
        <title>Complete genome sequence of Flaviflexus sp. H23T48.</title>
        <authorList>
            <person name="Bae J.-W."/>
            <person name="Lee J.-Y."/>
        </authorList>
    </citation>
    <scope>NUCLEOTIDE SEQUENCE [LARGE SCALE GENOMIC DNA]</scope>
    <source>
        <strain evidence="1 2">H23T48</strain>
    </source>
</reference>
<proteinExistence type="predicted"/>
<protein>
    <submittedName>
        <fullName evidence="1">Peroxide stress protein YaaA</fullName>
    </submittedName>
</protein>
<accession>A0A3Q9G2Q1</accession>
<dbReference type="PANTHER" id="PTHR30283">
    <property type="entry name" value="PEROXIDE STRESS RESPONSE PROTEIN YAAA"/>
    <property type="match status" value="1"/>
</dbReference>
<evidence type="ECO:0000313" key="2">
    <source>
        <dbReference type="Proteomes" id="UP000280344"/>
    </source>
</evidence>
<dbReference type="InterPro" id="IPR005583">
    <property type="entry name" value="YaaA"/>
</dbReference>
<dbReference type="RefSeq" id="WP_126703126.1">
    <property type="nucleotide sequence ID" value="NZ_CP034593.1"/>
</dbReference>
<dbReference type="OrthoDB" id="3210767at2"/>
<dbReference type="Proteomes" id="UP000280344">
    <property type="component" value="Chromosome"/>
</dbReference>
<dbReference type="GO" id="GO:0033194">
    <property type="term" value="P:response to hydroperoxide"/>
    <property type="evidence" value="ECO:0007669"/>
    <property type="project" value="TreeGrafter"/>
</dbReference>
<dbReference type="GO" id="GO:0005829">
    <property type="term" value="C:cytosol"/>
    <property type="evidence" value="ECO:0007669"/>
    <property type="project" value="TreeGrafter"/>
</dbReference>
<dbReference type="KEGG" id="flh:EJ997_02145"/>
<dbReference type="EMBL" id="CP034593">
    <property type="protein sequence ID" value="AZQ76317.1"/>
    <property type="molecule type" value="Genomic_DNA"/>
</dbReference>
<dbReference type="PANTHER" id="PTHR30283:SF4">
    <property type="entry name" value="PEROXIDE STRESS RESISTANCE PROTEIN YAAA"/>
    <property type="match status" value="1"/>
</dbReference>
<name>A0A3Q9G2Q1_9ACTO</name>
<evidence type="ECO:0000313" key="1">
    <source>
        <dbReference type="EMBL" id="AZQ76317.1"/>
    </source>
</evidence>
<dbReference type="Pfam" id="PF03883">
    <property type="entry name" value="H2O2_YaaD"/>
    <property type="match status" value="1"/>
</dbReference>
<gene>
    <name evidence="1" type="primary">yaaA</name>
    <name evidence="1" type="ORF">EJ997_02145</name>
</gene>
<dbReference type="AlphaFoldDB" id="A0A3Q9G2Q1"/>